<sequence>MNEIKTKGIVVSEMPIGENDKRIVIITKDKGKITVFARGARKTNSMFLAGSQLFCYGEYILYKGKSSSYNVKQIQIIESFHGIRKDIDLLAYGLYVLEFATFITQENVPNKPLMKLMLKTLQILVRKVIDYDLTMRIFELKAMSYIGYTPNVINCVNCGKQYDKYSFSIKLGGIVCKNCSDEQKYVIRINNSTIYTMRYILATSVEKLFSFQVNETIKYELTLIMKKYIEYHLNHKFKSLDFLLKL</sequence>
<evidence type="ECO:0000259" key="8">
    <source>
        <dbReference type="Pfam" id="PF11967"/>
    </source>
</evidence>
<dbReference type="Pfam" id="PF02565">
    <property type="entry name" value="RecO_C"/>
    <property type="match status" value="1"/>
</dbReference>
<comment type="similarity">
    <text evidence="1 7">Belongs to the RecO family.</text>
</comment>
<feature type="domain" description="DNA replication/recombination mediator RecO N-terminal" evidence="8">
    <location>
        <begin position="1"/>
        <end position="80"/>
    </location>
</feature>
<evidence type="ECO:0000256" key="5">
    <source>
        <dbReference type="ARBA" id="ARBA00023204"/>
    </source>
</evidence>
<keyword evidence="3 7" id="KW-0227">DNA damage</keyword>
<dbReference type="NCBIfam" id="TIGR00613">
    <property type="entry name" value="reco"/>
    <property type="match status" value="1"/>
</dbReference>
<evidence type="ECO:0000313" key="9">
    <source>
        <dbReference type="EMBL" id="QUH27532.1"/>
    </source>
</evidence>
<dbReference type="InterPro" id="IPR003717">
    <property type="entry name" value="RecO"/>
</dbReference>
<dbReference type="InterPro" id="IPR037278">
    <property type="entry name" value="ARFGAP/RecO"/>
</dbReference>
<dbReference type="InterPro" id="IPR042242">
    <property type="entry name" value="RecO_C"/>
</dbReference>
<protein>
    <recommendedName>
        <fullName evidence="2 7">DNA repair protein RecO</fullName>
    </recommendedName>
    <alternativeName>
        <fullName evidence="6 7">Recombination protein O</fullName>
    </alternativeName>
</protein>
<evidence type="ECO:0000256" key="1">
    <source>
        <dbReference type="ARBA" id="ARBA00007452"/>
    </source>
</evidence>
<dbReference type="InterPro" id="IPR022572">
    <property type="entry name" value="DNA_rep/recomb_RecO_N"/>
</dbReference>
<dbReference type="AlphaFoldDB" id="A0A8J8SAD4"/>
<dbReference type="KEGG" id="vgu:HYG85_00795"/>
<keyword evidence="5 7" id="KW-0234">DNA repair</keyword>
<comment type="function">
    <text evidence="7">Involved in DNA repair and RecF pathway recombination.</text>
</comment>
<keyword evidence="10" id="KW-1185">Reference proteome</keyword>
<dbReference type="GO" id="GO:0006310">
    <property type="term" value="P:DNA recombination"/>
    <property type="evidence" value="ECO:0007669"/>
    <property type="project" value="UniProtKB-UniRule"/>
</dbReference>
<dbReference type="SUPFAM" id="SSF57863">
    <property type="entry name" value="ArfGap/RecO-like zinc finger"/>
    <property type="match status" value="1"/>
</dbReference>
<evidence type="ECO:0000256" key="4">
    <source>
        <dbReference type="ARBA" id="ARBA00023172"/>
    </source>
</evidence>
<evidence type="ECO:0000256" key="2">
    <source>
        <dbReference type="ARBA" id="ARBA00021310"/>
    </source>
</evidence>
<evidence type="ECO:0000256" key="3">
    <source>
        <dbReference type="ARBA" id="ARBA00022763"/>
    </source>
</evidence>
<dbReference type="EMBL" id="CP058561">
    <property type="protein sequence ID" value="QUH27532.1"/>
    <property type="molecule type" value="Genomic_DNA"/>
</dbReference>
<keyword evidence="4 7" id="KW-0233">DNA recombination</keyword>
<dbReference type="Pfam" id="PF11967">
    <property type="entry name" value="RecO_N"/>
    <property type="match status" value="1"/>
</dbReference>
<dbReference type="SUPFAM" id="SSF50249">
    <property type="entry name" value="Nucleic acid-binding proteins"/>
    <property type="match status" value="1"/>
</dbReference>
<dbReference type="Gene3D" id="1.20.1440.120">
    <property type="entry name" value="Recombination protein O, C-terminal domain"/>
    <property type="match status" value="1"/>
</dbReference>
<evidence type="ECO:0000256" key="6">
    <source>
        <dbReference type="ARBA" id="ARBA00033409"/>
    </source>
</evidence>
<evidence type="ECO:0000313" key="10">
    <source>
        <dbReference type="Proteomes" id="UP000677305"/>
    </source>
</evidence>
<dbReference type="PANTHER" id="PTHR33991">
    <property type="entry name" value="DNA REPAIR PROTEIN RECO"/>
    <property type="match status" value="1"/>
</dbReference>
<dbReference type="HAMAP" id="MF_00201">
    <property type="entry name" value="RecO"/>
    <property type="match status" value="1"/>
</dbReference>
<dbReference type="PANTHER" id="PTHR33991:SF1">
    <property type="entry name" value="DNA REPAIR PROTEIN RECO"/>
    <property type="match status" value="1"/>
</dbReference>
<dbReference type="GO" id="GO:0006302">
    <property type="term" value="P:double-strand break repair"/>
    <property type="evidence" value="ECO:0007669"/>
    <property type="project" value="TreeGrafter"/>
</dbReference>
<dbReference type="InterPro" id="IPR012340">
    <property type="entry name" value="NA-bd_OB-fold"/>
</dbReference>
<organism evidence="9 10">
    <name type="scientific">Vallitalea guaymasensis</name>
    <dbReference type="NCBI Taxonomy" id="1185412"/>
    <lineage>
        <taxon>Bacteria</taxon>
        <taxon>Bacillati</taxon>
        <taxon>Bacillota</taxon>
        <taxon>Clostridia</taxon>
        <taxon>Lachnospirales</taxon>
        <taxon>Vallitaleaceae</taxon>
        <taxon>Vallitalea</taxon>
    </lineage>
</organism>
<name>A0A8J8SAD4_9FIRM</name>
<accession>A0A8J8SAD4</accession>
<dbReference type="Gene3D" id="2.40.50.140">
    <property type="entry name" value="Nucleic acid-binding proteins"/>
    <property type="match status" value="1"/>
</dbReference>
<dbReference type="GO" id="GO:0043590">
    <property type="term" value="C:bacterial nucleoid"/>
    <property type="evidence" value="ECO:0007669"/>
    <property type="project" value="TreeGrafter"/>
</dbReference>
<proteinExistence type="inferred from homology"/>
<dbReference type="Proteomes" id="UP000677305">
    <property type="component" value="Chromosome"/>
</dbReference>
<dbReference type="RefSeq" id="WP_212691888.1">
    <property type="nucleotide sequence ID" value="NZ_CP058561.1"/>
</dbReference>
<gene>
    <name evidence="7 9" type="primary">recO</name>
    <name evidence="9" type="ORF">HYG85_00795</name>
</gene>
<evidence type="ECO:0000256" key="7">
    <source>
        <dbReference type="HAMAP-Rule" id="MF_00201"/>
    </source>
</evidence>
<reference evidence="9 10" key="1">
    <citation type="submission" date="2020-07" db="EMBL/GenBank/DDBJ databases">
        <title>Vallitalea guaymasensis genome.</title>
        <authorList>
            <person name="Postec A."/>
        </authorList>
    </citation>
    <scope>NUCLEOTIDE SEQUENCE [LARGE SCALE GENOMIC DNA]</scope>
    <source>
        <strain evidence="9 10">Ra1766G1</strain>
    </source>
</reference>